<sequence length="115" mass="13269">MGRKRRLITDSFPKVKRRKGGPGPGKEDGAPEPGLRGEEPCEEILAAHLDETHLEILRQFDLNRHFGPCTGITRLQRWERAEQLGLEPPQEVLKVLWAHPEDPQYQCSLWHLYPI</sequence>
<evidence type="ECO:0000256" key="1">
    <source>
        <dbReference type="SAM" id="MobiDB-lite"/>
    </source>
</evidence>
<dbReference type="GO" id="GO:0006261">
    <property type="term" value="P:DNA-templated DNA replication"/>
    <property type="evidence" value="ECO:0007669"/>
    <property type="project" value="Ensembl"/>
</dbReference>
<reference evidence="2" key="2">
    <citation type="submission" date="2025-08" db="UniProtKB">
        <authorList>
            <consortium name="Ensembl"/>
        </authorList>
    </citation>
    <scope>IDENTIFICATION</scope>
</reference>
<dbReference type="OMA" id="CTGISRM"/>
<dbReference type="InterPro" id="IPR007218">
    <property type="entry name" value="DNA_pol_delta_4"/>
</dbReference>
<dbReference type="PANTHER" id="PTHR14303">
    <property type="entry name" value="DNA POLYMERASE DELTA SUBUNIT 4"/>
    <property type="match status" value="1"/>
</dbReference>
<dbReference type="RefSeq" id="XP_027711775.1">
    <property type="nucleotide sequence ID" value="XM_027855974.1"/>
</dbReference>
<dbReference type="GO" id="GO:0000731">
    <property type="term" value="P:DNA synthesis involved in DNA repair"/>
    <property type="evidence" value="ECO:0007669"/>
    <property type="project" value="InterPro"/>
</dbReference>
<dbReference type="GO" id="GO:0043625">
    <property type="term" value="C:delta DNA polymerase complex"/>
    <property type="evidence" value="ECO:0007669"/>
    <property type="project" value="Ensembl"/>
</dbReference>
<protein>
    <submittedName>
        <fullName evidence="2">DNA polymerase delta 4, accessory subunit</fullName>
    </submittedName>
</protein>
<reference evidence="2" key="3">
    <citation type="submission" date="2025-09" db="UniProtKB">
        <authorList>
            <consortium name="Ensembl"/>
        </authorList>
    </citation>
    <scope>IDENTIFICATION</scope>
</reference>
<dbReference type="AlphaFoldDB" id="A0A4X2MEC1"/>
<gene>
    <name evidence="2" type="primary">POLD4</name>
</gene>
<dbReference type="PANTHER" id="PTHR14303:SF0">
    <property type="entry name" value="DNA POLYMERASE DELTA SUBUNIT 4"/>
    <property type="match status" value="1"/>
</dbReference>
<dbReference type="Proteomes" id="UP000314987">
    <property type="component" value="Unassembled WGS sequence"/>
</dbReference>
<dbReference type="OrthoDB" id="337486at2759"/>
<dbReference type="CTD" id="57804"/>
<dbReference type="GO" id="GO:0003887">
    <property type="term" value="F:DNA-directed DNA polymerase activity"/>
    <property type="evidence" value="ECO:0007669"/>
    <property type="project" value="TreeGrafter"/>
</dbReference>
<dbReference type="GO" id="GO:0001938">
    <property type="term" value="P:positive regulation of endothelial cell proliferation"/>
    <property type="evidence" value="ECO:0007669"/>
    <property type="project" value="Ensembl"/>
</dbReference>
<evidence type="ECO:0000313" key="2">
    <source>
        <dbReference type="Ensembl" id="ENSVURP00010032437.1"/>
    </source>
</evidence>
<dbReference type="Ensembl" id="ENSVURT00010036930.1">
    <property type="protein sequence ID" value="ENSVURP00010032437.1"/>
    <property type="gene ID" value="ENSVURG00010024756.1"/>
</dbReference>
<dbReference type="GeneTree" id="ENSGT00390000005096"/>
<dbReference type="GeneID" id="114038632"/>
<accession>A0A4X2MEC1</accession>
<dbReference type="Pfam" id="PF04081">
    <property type="entry name" value="DNA_pol_delta_4"/>
    <property type="match status" value="1"/>
</dbReference>
<evidence type="ECO:0000313" key="3">
    <source>
        <dbReference type="Proteomes" id="UP000314987"/>
    </source>
</evidence>
<name>A0A4X2MEC1_VOMUR</name>
<keyword evidence="3" id="KW-1185">Reference proteome</keyword>
<dbReference type="STRING" id="29139.ENSVURP00010032437"/>
<reference evidence="3" key="1">
    <citation type="submission" date="2018-12" db="EMBL/GenBank/DDBJ databases">
        <authorList>
            <person name="Yazar S."/>
        </authorList>
    </citation>
    <scope>NUCLEOTIDE SEQUENCE [LARGE SCALE GENOMIC DNA]</scope>
</reference>
<feature type="compositionally biased region" description="Basic and acidic residues" evidence="1">
    <location>
        <begin position="25"/>
        <end position="37"/>
    </location>
</feature>
<feature type="region of interest" description="Disordered" evidence="1">
    <location>
        <begin position="1"/>
        <end position="37"/>
    </location>
</feature>
<proteinExistence type="predicted"/>
<organism evidence="2 3">
    <name type="scientific">Vombatus ursinus</name>
    <name type="common">Common wombat</name>
    <dbReference type="NCBI Taxonomy" id="29139"/>
    <lineage>
        <taxon>Eukaryota</taxon>
        <taxon>Metazoa</taxon>
        <taxon>Chordata</taxon>
        <taxon>Craniata</taxon>
        <taxon>Vertebrata</taxon>
        <taxon>Euteleostomi</taxon>
        <taxon>Mammalia</taxon>
        <taxon>Metatheria</taxon>
        <taxon>Diprotodontia</taxon>
        <taxon>Vombatidae</taxon>
        <taxon>Vombatus</taxon>
    </lineage>
</organism>